<dbReference type="KEGG" id="mas:Mahau_2196"/>
<dbReference type="OrthoDB" id="9808584at2"/>
<proteinExistence type="predicted"/>
<reference evidence="3" key="1">
    <citation type="submission" date="2010-11" db="EMBL/GenBank/DDBJ databases">
        <title>The complete genome of Mahella australiensis DSM 15567.</title>
        <authorList>
            <consortium name="US DOE Joint Genome Institute (JGI-PGF)"/>
            <person name="Lucas S."/>
            <person name="Copeland A."/>
            <person name="Lapidus A."/>
            <person name="Bruce D."/>
            <person name="Goodwin L."/>
            <person name="Pitluck S."/>
            <person name="Kyrpides N."/>
            <person name="Mavromatis K."/>
            <person name="Pagani I."/>
            <person name="Ivanova N."/>
            <person name="Teshima H."/>
            <person name="Brettin T."/>
            <person name="Detter J.C."/>
            <person name="Han C."/>
            <person name="Tapia R."/>
            <person name="Land M."/>
            <person name="Hauser L."/>
            <person name="Markowitz V."/>
            <person name="Cheng J.-F."/>
            <person name="Hugenholtz P."/>
            <person name="Woyke T."/>
            <person name="Wu D."/>
            <person name="Spring S."/>
            <person name="Pukall R."/>
            <person name="Steenblock K."/>
            <person name="Schneider S."/>
            <person name="Klenk H.-P."/>
            <person name="Eisen J.A."/>
        </authorList>
    </citation>
    <scope>NUCLEOTIDE SEQUENCE [LARGE SCALE GENOMIC DNA]</scope>
    <source>
        <strain evidence="3">DSM 15567 / CIP 107919 / 50-1 BON</strain>
    </source>
</reference>
<accession>F4A3B3</accession>
<feature type="domain" description="YvlB/LiaX N-terminal" evidence="1">
    <location>
        <begin position="4"/>
        <end position="32"/>
    </location>
</feature>
<name>F4A3B3_MAHA5</name>
<dbReference type="RefSeq" id="WP_013781795.1">
    <property type="nucleotide sequence ID" value="NC_015520.1"/>
</dbReference>
<dbReference type="InterPro" id="IPR053959">
    <property type="entry name" value="YvlB/LiaX_N"/>
</dbReference>
<organism evidence="2 3">
    <name type="scientific">Mahella australiensis (strain DSM 15567 / CIP 107919 / 50-1 BON)</name>
    <dbReference type="NCBI Taxonomy" id="697281"/>
    <lineage>
        <taxon>Bacteria</taxon>
        <taxon>Bacillati</taxon>
        <taxon>Bacillota</taxon>
        <taxon>Clostridia</taxon>
        <taxon>Thermoanaerobacterales</taxon>
        <taxon>Thermoanaerobacterales Family IV. Incertae Sedis</taxon>
        <taxon>Mahella</taxon>
    </lineage>
</organism>
<evidence type="ECO:0000313" key="2">
    <source>
        <dbReference type="EMBL" id="AEE97368.1"/>
    </source>
</evidence>
<dbReference type="eggNOG" id="ENOG5032ZRZ">
    <property type="taxonomic scope" value="Bacteria"/>
</dbReference>
<dbReference type="STRING" id="697281.Mahau_2196"/>
<evidence type="ECO:0000313" key="3">
    <source>
        <dbReference type="Proteomes" id="UP000008457"/>
    </source>
</evidence>
<dbReference type="Pfam" id="PF22746">
    <property type="entry name" value="SHOCT-like_DUF2089-C"/>
    <property type="match status" value="1"/>
</dbReference>
<gene>
    <name evidence="2" type="ordered locus">Mahau_2196</name>
</gene>
<reference evidence="2 3" key="2">
    <citation type="journal article" date="2011" name="Stand. Genomic Sci.">
        <title>Complete genome sequence of Mahella australiensis type strain (50-1 BON).</title>
        <authorList>
            <person name="Sikorski J."/>
            <person name="Teshima H."/>
            <person name="Nolan M."/>
            <person name="Lucas S."/>
            <person name="Hammon N."/>
            <person name="Deshpande S."/>
            <person name="Cheng J.F."/>
            <person name="Pitluck S."/>
            <person name="Liolios K."/>
            <person name="Pagani I."/>
            <person name="Ivanova N."/>
            <person name="Huntemann M."/>
            <person name="Mavromatis K."/>
            <person name="Ovchinikova G."/>
            <person name="Pati A."/>
            <person name="Tapia R."/>
            <person name="Han C."/>
            <person name="Goodwin L."/>
            <person name="Chen A."/>
            <person name="Palaniappan K."/>
            <person name="Land M."/>
            <person name="Hauser L."/>
            <person name="Ngatchou-Djao O.D."/>
            <person name="Rohde M."/>
            <person name="Pukall R."/>
            <person name="Spring S."/>
            <person name="Abt B."/>
            <person name="Goker M."/>
            <person name="Detter J.C."/>
            <person name="Woyke T."/>
            <person name="Bristow J."/>
            <person name="Markowitz V."/>
            <person name="Hugenholtz P."/>
            <person name="Eisen J.A."/>
            <person name="Kyrpides N.C."/>
            <person name="Klenk H.P."/>
            <person name="Lapidus A."/>
        </authorList>
    </citation>
    <scope>NUCLEOTIDE SEQUENCE [LARGE SCALE GENOMIC DNA]</scope>
    <source>
        <strain evidence="3">DSM 15567 / CIP 107919 / 50-1 BON</strain>
    </source>
</reference>
<protein>
    <recommendedName>
        <fullName evidence="1">YvlB/LiaX N-terminal domain-containing protein</fullName>
    </recommendedName>
</protein>
<dbReference type="AlphaFoldDB" id="F4A3B3"/>
<evidence type="ECO:0000259" key="1">
    <source>
        <dbReference type="Pfam" id="PF22746"/>
    </source>
</evidence>
<dbReference type="Proteomes" id="UP000008457">
    <property type="component" value="Chromosome"/>
</dbReference>
<keyword evidence="3" id="KW-1185">Reference proteome</keyword>
<dbReference type="EMBL" id="CP002360">
    <property type="protein sequence ID" value="AEE97368.1"/>
    <property type="molecule type" value="Genomic_DNA"/>
</dbReference>
<dbReference type="HOGENOM" id="CLU_132548_1_0_9"/>
<sequence>MDSDERLMILKMLQDGKITAEQGAELLSAVDDSDHIQKTNAKNKMLHVRVFDQSENTKVNVNVPLSMLKVALKLGNKFAKDSMPEDIDLEEIAKALEDGSEGKIVDIDSGDGQKVEIYVE</sequence>